<dbReference type="PROSITE" id="PS51352">
    <property type="entry name" value="THIOREDOXIN_2"/>
    <property type="match status" value="1"/>
</dbReference>
<dbReference type="InterPro" id="IPR013766">
    <property type="entry name" value="Thioredoxin_domain"/>
</dbReference>
<evidence type="ECO:0000256" key="5">
    <source>
        <dbReference type="RuleBase" id="RU000499"/>
    </source>
</evidence>
<dbReference type="SUPFAM" id="SSF52833">
    <property type="entry name" value="Thioredoxin-like"/>
    <property type="match status" value="1"/>
</dbReference>
<dbReference type="PROSITE" id="PS00460">
    <property type="entry name" value="GLUTATHIONE_PEROXID_1"/>
    <property type="match status" value="1"/>
</dbReference>
<dbReference type="InterPro" id="IPR000889">
    <property type="entry name" value="Glutathione_peroxidase"/>
</dbReference>
<dbReference type="Proteomes" id="UP000275394">
    <property type="component" value="Unassembled WGS sequence"/>
</dbReference>
<comment type="caution">
    <text evidence="7">The sequence shown here is derived from an EMBL/GenBank/DDBJ whole genome shotgun (WGS) entry which is preliminary data.</text>
</comment>
<dbReference type="InterPro" id="IPR036249">
    <property type="entry name" value="Thioredoxin-like_sf"/>
</dbReference>
<dbReference type="AlphaFoldDB" id="A0A3N2DG56"/>
<dbReference type="Gene3D" id="3.40.30.10">
    <property type="entry name" value="Glutaredoxin"/>
    <property type="match status" value="1"/>
</dbReference>
<gene>
    <name evidence="7" type="ORF">EDC56_3522</name>
</gene>
<organism evidence="7 8">
    <name type="scientific">Sinobacterium caligoides</name>
    <dbReference type="NCBI Taxonomy" id="933926"/>
    <lineage>
        <taxon>Bacteria</taxon>
        <taxon>Pseudomonadati</taxon>
        <taxon>Pseudomonadota</taxon>
        <taxon>Gammaproteobacteria</taxon>
        <taxon>Cellvibrionales</taxon>
        <taxon>Spongiibacteraceae</taxon>
        <taxon>Sinobacterium</taxon>
    </lineage>
</organism>
<keyword evidence="2 5" id="KW-0575">Peroxidase</keyword>
<dbReference type="Pfam" id="PF00255">
    <property type="entry name" value="GSHPx"/>
    <property type="match status" value="1"/>
</dbReference>
<protein>
    <recommendedName>
        <fullName evidence="5">Glutathione peroxidase</fullName>
    </recommendedName>
</protein>
<dbReference type="PIRSF" id="PIRSF000303">
    <property type="entry name" value="Glutathion_perox"/>
    <property type="match status" value="1"/>
</dbReference>
<dbReference type="CDD" id="cd00340">
    <property type="entry name" value="GSH_Peroxidase"/>
    <property type="match status" value="1"/>
</dbReference>
<evidence type="ECO:0000256" key="4">
    <source>
        <dbReference type="PIRSR" id="PIRSR000303-1"/>
    </source>
</evidence>
<evidence type="ECO:0000259" key="6">
    <source>
        <dbReference type="PROSITE" id="PS51352"/>
    </source>
</evidence>
<evidence type="ECO:0000256" key="2">
    <source>
        <dbReference type="ARBA" id="ARBA00022559"/>
    </source>
</evidence>
<accession>A0A3N2DG56</accession>
<dbReference type="FunFam" id="3.40.30.10:FF:000010">
    <property type="entry name" value="Glutathione peroxidase"/>
    <property type="match status" value="1"/>
</dbReference>
<comment type="similarity">
    <text evidence="1 5">Belongs to the glutathione peroxidase family.</text>
</comment>
<dbReference type="GO" id="GO:0004601">
    <property type="term" value="F:peroxidase activity"/>
    <property type="evidence" value="ECO:0007669"/>
    <property type="project" value="UniProtKB-KW"/>
</dbReference>
<dbReference type="PANTHER" id="PTHR11592:SF78">
    <property type="entry name" value="GLUTATHIONE PEROXIDASE"/>
    <property type="match status" value="1"/>
</dbReference>
<dbReference type="InterPro" id="IPR029760">
    <property type="entry name" value="GPX_CS"/>
</dbReference>
<proteinExistence type="inferred from homology"/>
<dbReference type="PROSITE" id="PS51355">
    <property type="entry name" value="GLUTATHIONE_PEROXID_3"/>
    <property type="match status" value="1"/>
</dbReference>
<dbReference type="PRINTS" id="PR01011">
    <property type="entry name" value="GLUTPROXDASE"/>
</dbReference>
<evidence type="ECO:0000313" key="7">
    <source>
        <dbReference type="EMBL" id="ROR98783.1"/>
    </source>
</evidence>
<keyword evidence="3 5" id="KW-0560">Oxidoreductase</keyword>
<dbReference type="RefSeq" id="WP_123713832.1">
    <property type="nucleotide sequence ID" value="NZ_RKHR01000007.1"/>
</dbReference>
<reference evidence="7 8" key="1">
    <citation type="submission" date="2018-11" db="EMBL/GenBank/DDBJ databases">
        <title>Genomic Encyclopedia of Type Strains, Phase IV (KMG-IV): sequencing the most valuable type-strain genomes for metagenomic binning, comparative biology and taxonomic classification.</title>
        <authorList>
            <person name="Goeker M."/>
        </authorList>
    </citation>
    <scope>NUCLEOTIDE SEQUENCE [LARGE SCALE GENOMIC DNA]</scope>
    <source>
        <strain evidence="7 8">DSM 100316</strain>
    </source>
</reference>
<dbReference type="GO" id="GO:0034599">
    <property type="term" value="P:cellular response to oxidative stress"/>
    <property type="evidence" value="ECO:0007669"/>
    <property type="project" value="TreeGrafter"/>
</dbReference>
<dbReference type="EMBL" id="RKHR01000007">
    <property type="protein sequence ID" value="ROR98783.1"/>
    <property type="molecule type" value="Genomic_DNA"/>
</dbReference>
<dbReference type="PROSITE" id="PS00763">
    <property type="entry name" value="GLUTATHIONE_PEROXID_2"/>
    <property type="match status" value="1"/>
</dbReference>
<dbReference type="PANTHER" id="PTHR11592">
    <property type="entry name" value="GLUTATHIONE PEROXIDASE"/>
    <property type="match status" value="1"/>
</dbReference>
<evidence type="ECO:0000256" key="1">
    <source>
        <dbReference type="ARBA" id="ARBA00006926"/>
    </source>
</evidence>
<name>A0A3N2DG56_9GAMM</name>
<feature type="domain" description="Thioredoxin" evidence="6">
    <location>
        <begin position="1"/>
        <end position="161"/>
    </location>
</feature>
<evidence type="ECO:0000313" key="8">
    <source>
        <dbReference type="Proteomes" id="UP000275394"/>
    </source>
</evidence>
<dbReference type="OrthoDB" id="9785502at2"/>
<evidence type="ECO:0000256" key="3">
    <source>
        <dbReference type="ARBA" id="ARBA00023002"/>
    </source>
</evidence>
<sequence length="165" mass="18084">MSDSIYDFSVSKADGTSSTLSEYQGKVLLVVNTASKCGLTPQFSGLEALNQKYAERGLQVIGFPCNQFAQQEPGTMEEISSFCQLNYGVTFPMLAKVDVNGTQAEPLFKFLRQQAKGLLGSTTIKWNFNKFLISRDGSQITRYAPATKPEALEAAIEALLEQPQP</sequence>
<dbReference type="InterPro" id="IPR029759">
    <property type="entry name" value="GPX_AS"/>
</dbReference>
<keyword evidence="8" id="KW-1185">Reference proteome</keyword>
<feature type="active site" evidence="4">
    <location>
        <position position="37"/>
    </location>
</feature>